<dbReference type="InterPro" id="IPR001944">
    <property type="entry name" value="Glycoside_Hdrlase_35"/>
</dbReference>
<dbReference type="PRINTS" id="PR00742">
    <property type="entry name" value="GLHYDRLASE35"/>
</dbReference>
<comment type="similarity">
    <text evidence="1 2">Belongs to the glycosyl hydrolase 35 family.</text>
</comment>
<dbReference type="EMBL" id="JBHLTC010000005">
    <property type="protein sequence ID" value="MFC0623383.1"/>
    <property type="molecule type" value="Genomic_DNA"/>
</dbReference>
<evidence type="ECO:0000256" key="1">
    <source>
        <dbReference type="ARBA" id="ARBA00009809"/>
    </source>
</evidence>
<evidence type="ECO:0000256" key="2">
    <source>
        <dbReference type="RuleBase" id="RU003679"/>
    </source>
</evidence>
<feature type="domain" description="Glycoside hydrolase 35 catalytic" evidence="3">
    <location>
        <begin position="17"/>
        <end position="354"/>
    </location>
</feature>
<reference evidence="4 5" key="1">
    <citation type="submission" date="2024-09" db="EMBL/GenBank/DDBJ databases">
        <authorList>
            <person name="Sun Q."/>
            <person name="Mori K."/>
        </authorList>
    </citation>
    <scope>NUCLEOTIDE SEQUENCE [LARGE SCALE GENOMIC DNA]</scope>
    <source>
        <strain evidence="4 5">CGMCC 1.15906</strain>
    </source>
</reference>
<proteinExistence type="inferred from homology"/>
<accession>A0ABV6QFG8</accession>
<evidence type="ECO:0000313" key="4">
    <source>
        <dbReference type="EMBL" id="MFC0623383.1"/>
    </source>
</evidence>
<name>A0ABV6QFG8_9ACTN</name>
<keyword evidence="4" id="KW-0378">Hydrolase</keyword>
<gene>
    <name evidence="4" type="ORF">ACFFGN_04875</name>
</gene>
<dbReference type="Gene3D" id="3.20.20.80">
    <property type="entry name" value="Glycosidases"/>
    <property type="match status" value="1"/>
</dbReference>
<dbReference type="Pfam" id="PF01301">
    <property type="entry name" value="Glyco_hydro_35"/>
    <property type="match status" value="1"/>
</dbReference>
<dbReference type="InterPro" id="IPR031330">
    <property type="entry name" value="Gly_Hdrlase_35_cat"/>
</dbReference>
<keyword evidence="5" id="KW-1185">Reference proteome</keyword>
<dbReference type="SUPFAM" id="SSF51445">
    <property type="entry name" value="(Trans)glycosidases"/>
    <property type="match status" value="1"/>
</dbReference>
<keyword evidence="4" id="KW-0326">Glycosidase</keyword>
<comment type="caution">
    <text evidence="4">The sequence shown here is derived from an EMBL/GenBank/DDBJ whole genome shotgun (WGS) entry which is preliminary data.</text>
</comment>
<sequence>MASTEDVRPGLELTNRSLWRDGRRWIPVTGELHYSRLPRQRWRDALRLMKAGGISVVSTYVFWIHHQEDKGAEPLFDGDLDLAAFVELCRDTGLEVIIRIGPWCHGEVRNGGLPDWVPPARSDDPAYLDQVRRWFGHLGRQLARLCGPDGPIVGFQLENELYDQPGHLVTLKGLARACGLHAPLWTATAWGSADIPVGEVFPLYGGYADGFWVDTADGWHDSFRAHFHFSHQWDDPGIGSDLAGDKTTGVPGAKHPDFPAATCELGGGMATAYHRRPWPTAADIAAVAHCKLGSGSAWQGYYMYIGGTNPRPGLQESHATGYPNDLPVHNYDFHAPVGAHLQTRDTFHLLRNQHAFLAAFGDRLAGMNATIPALPDQTALRWSLRSDGHEGFVFINTHQPYEPLPDHHGVHFDVELDKIRVAFPHRPIDIPSGTSVCWPVHLAVHGVTINWATLGLLTVLPEGDDPLLVLTKADGVPGHLSLPAGTRVIGHPVLERDGEVILEDLPSSRELLTVETPYGARLRLLVIDAATARYAWLPGGGRLVISEADIVLLPDGDLASISTGPVTVDVLCGDTFERHHLGARRTAVPVEIVQTAEAKPPSACPVIVPGRASAPEPDTFAAHAARFTITVPTAGLAGERVLLRLELVGDVATATVGGRTEDLFWDGAPWDIDITPPHGAPTVEVQLAIYPLDETTPVWLPENARNKVAGLSAHVLSATVIDYQTRRLRSSRD</sequence>
<dbReference type="PANTHER" id="PTHR23421">
    <property type="entry name" value="BETA-GALACTOSIDASE RELATED"/>
    <property type="match status" value="1"/>
</dbReference>
<organism evidence="4 5">
    <name type="scientific">Kribbella deserti</name>
    <dbReference type="NCBI Taxonomy" id="1926257"/>
    <lineage>
        <taxon>Bacteria</taxon>
        <taxon>Bacillati</taxon>
        <taxon>Actinomycetota</taxon>
        <taxon>Actinomycetes</taxon>
        <taxon>Propionibacteriales</taxon>
        <taxon>Kribbellaceae</taxon>
        <taxon>Kribbella</taxon>
    </lineage>
</organism>
<dbReference type="Proteomes" id="UP001589890">
    <property type="component" value="Unassembled WGS sequence"/>
</dbReference>
<dbReference type="EC" id="3.2.1.23" evidence="4"/>
<evidence type="ECO:0000313" key="5">
    <source>
        <dbReference type="Proteomes" id="UP001589890"/>
    </source>
</evidence>
<evidence type="ECO:0000259" key="3">
    <source>
        <dbReference type="Pfam" id="PF01301"/>
    </source>
</evidence>
<dbReference type="GO" id="GO:0004565">
    <property type="term" value="F:beta-galactosidase activity"/>
    <property type="evidence" value="ECO:0007669"/>
    <property type="project" value="UniProtKB-EC"/>
</dbReference>
<dbReference type="InterPro" id="IPR017853">
    <property type="entry name" value="GH"/>
</dbReference>
<dbReference type="RefSeq" id="WP_380044082.1">
    <property type="nucleotide sequence ID" value="NZ_JBHLTC010000005.1"/>
</dbReference>
<protein>
    <submittedName>
        <fullName evidence="4">Beta-galactosidase</fullName>
        <ecNumber evidence="4">3.2.1.23</ecNumber>
    </submittedName>
</protein>